<gene>
    <name evidence="1" type="ORF">FKV25_01960</name>
</gene>
<proteinExistence type="predicted"/>
<dbReference type="EMBL" id="VICE01000014">
    <property type="protein sequence ID" value="TQD51221.1"/>
    <property type="molecule type" value="Genomic_DNA"/>
</dbReference>
<sequence length="81" mass="8512">MYLSVLACDLPVSRLCPEGGKCLGVDISAGLPAPSGKLSGTHFGLDGPDALVFEAFEILLSGGFPFGEGRVPPAFRQERFE</sequence>
<name>A0A508ARX3_9GAMM</name>
<dbReference type="Proteomes" id="UP000318212">
    <property type="component" value="Unassembled WGS sequence"/>
</dbReference>
<comment type="caution">
    <text evidence="1">The sequence shown here is derived from an EMBL/GenBank/DDBJ whole genome shotgun (WGS) entry which is preliminary data.</text>
</comment>
<evidence type="ECO:0000313" key="1">
    <source>
        <dbReference type="EMBL" id="TQD51221.1"/>
    </source>
</evidence>
<protein>
    <submittedName>
        <fullName evidence="1">Uncharacterized protein</fullName>
    </submittedName>
</protein>
<organism evidence="1 2">
    <name type="scientific">Marilutibacter aestuarii</name>
    <dbReference type="NCBI Taxonomy" id="1706195"/>
    <lineage>
        <taxon>Bacteria</taxon>
        <taxon>Pseudomonadati</taxon>
        <taxon>Pseudomonadota</taxon>
        <taxon>Gammaproteobacteria</taxon>
        <taxon>Lysobacterales</taxon>
        <taxon>Lysobacteraceae</taxon>
        <taxon>Marilutibacter</taxon>
    </lineage>
</organism>
<evidence type="ECO:0000313" key="2">
    <source>
        <dbReference type="Proteomes" id="UP000318212"/>
    </source>
</evidence>
<dbReference type="AlphaFoldDB" id="A0A508ARX3"/>
<keyword evidence="2" id="KW-1185">Reference proteome</keyword>
<accession>A0A508ARX3</accession>
<reference evidence="1 2" key="1">
    <citation type="submission" date="2019-06" db="EMBL/GenBank/DDBJ databases">
        <title>Lysobacter alkalisoli sp. nov. isolated from saline soil.</title>
        <authorList>
            <person name="Sun J.-Q."/>
            <person name="Xu L."/>
        </authorList>
    </citation>
    <scope>NUCLEOTIDE SEQUENCE [LARGE SCALE GENOMIC DNA]</scope>
    <source>
        <strain evidence="1 2">JCM 31130</strain>
    </source>
</reference>